<keyword evidence="2" id="KW-0378">Hydrolase</keyword>
<dbReference type="EMBL" id="JACHXM010000002">
    <property type="protein sequence ID" value="MBB3139900.1"/>
    <property type="molecule type" value="Genomic_DNA"/>
</dbReference>
<reference evidence="2 3" key="1">
    <citation type="submission" date="2020-08" db="EMBL/GenBank/DDBJ databases">
        <title>Genomic Encyclopedia of Type Strains, Phase III (KMG-III): the genomes of soil and plant-associated and newly described type strains.</title>
        <authorList>
            <person name="Whitman W."/>
        </authorList>
    </citation>
    <scope>NUCLEOTIDE SEQUENCE [LARGE SCALE GENOMIC DNA]</scope>
    <source>
        <strain evidence="2 3">CECT 5995</strain>
    </source>
</reference>
<dbReference type="SUPFAM" id="SSF55298">
    <property type="entry name" value="YjgF-like"/>
    <property type="match status" value="1"/>
</dbReference>
<dbReference type="RefSeq" id="WP_183386314.1">
    <property type="nucleotide sequence ID" value="NZ_JACHXM010000002.1"/>
</dbReference>
<dbReference type="Gene3D" id="3.30.1330.40">
    <property type="entry name" value="RutC-like"/>
    <property type="match status" value="1"/>
</dbReference>
<evidence type="ECO:0000313" key="3">
    <source>
        <dbReference type="Proteomes" id="UP000525987"/>
    </source>
</evidence>
<dbReference type="AlphaFoldDB" id="A0A7W5BVH6"/>
<dbReference type="PANTHER" id="PTHR11803">
    <property type="entry name" value="2-IMINOBUTANOATE/2-IMINOPROPANOATE DEAMINASE RIDA"/>
    <property type="match status" value="1"/>
</dbReference>
<comment type="caution">
    <text evidence="2">The sequence shown here is derived from an EMBL/GenBank/DDBJ whole genome shotgun (WGS) entry which is preliminary data.</text>
</comment>
<keyword evidence="3" id="KW-1185">Reference proteome</keyword>
<dbReference type="InterPro" id="IPR006175">
    <property type="entry name" value="YjgF/YER057c/UK114"/>
</dbReference>
<dbReference type="PANTHER" id="PTHR11803:SF58">
    <property type="entry name" value="PROTEIN HMF1-RELATED"/>
    <property type="match status" value="1"/>
</dbReference>
<dbReference type="GO" id="GO:0005829">
    <property type="term" value="C:cytosol"/>
    <property type="evidence" value="ECO:0007669"/>
    <property type="project" value="TreeGrafter"/>
</dbReference>
<protein>
    <submittedName>
        <fullName evidence="2">2-iminobutanoate/2-iminopropanoate deaminase</fullName>
        <ecNumber evidence="2">3.5.99.10</ecNumber>
    </submittedName>
</protein>
<dbReference type="GO" id="GO:0120241">
    <property type="term" value="F:2-iminobutanoate/2-iminopropanoate deaminase"/>
    <property type="evidence" value="ECO:0007669"/>
    <property type="project" value="UniProtKB-EC"/>
</dbReference>
<evidence type="ECO:0000256" key="1">
    <source>
        <dbReference type="ARBA" id="ARBA00010552"/>
    </source>
</evidence>
<dbReference type="EC" id="3.5.99.10" evidence="2"/>
<comment type="similarity">
    <text evidence="1">Belongs to the RutC family.</text>
</comment>
<name>A0A7W5BVH6_9GAMM</name>
<sequence>MPEFHNSPTLPLPTFPGSHIVLDEDYVHLSGLNAADIQGGETILGDVGEETRWVMHRLAHLLESVDCTLEDAVRVSIHLTDMDEAEAMNAAYAEFFTPPDYPARTCTESSRLLGGASVEITLTARRQASNRREDDNGPEA</sequence>
<dbReference type="CDD" id="cd00448">
    <property type="entry name" value="YjgF_YER057c_UK114_family"/>
    <property type="match status" value="1"/>
</dbReference>
<gene>
    <name evidence="2" type="ORF">FHR96_000747</name>
</gene>
<dbReference type="Pfam" id="PF01042">
    <property type="entry name" value="Ribonuc_L-PSP"/>
    <property type="match status" value="1"/>
</dbReference>
<dbReference type="Proteomes" id="UP000525987">
    <property type="component" value="Unassembled WGS sequence"/>
</dbReference>
<dbReference type="InterPro" id="IPR035959">
    <property type="entry name" value="RutC-like_sf"/>
</dbReference>
<proteinExistence type="inferred from homology"/>
<organism evidence="2 3">
    <name type="scientific">Halomonas organivorans</name>
    <dbReference type="NCBI Taxonomy" id="257772"/>
    <lineage>
        <taxon>Bacteria</taxon>
        <taxon>Pseudomonadati</taxon>
        <taxon>Pseudomonadota</taxon>
        <taxon>Gammaproteobacteria</taxon>
        <taxon>Oceanospirillales</taxon>
        <taxon>Halomonadaceae</taxon>
        <taxon>Halomonas</taxon>
    </lineage>
</organism>
<accession>A0A7W5BVH6</accession>
<evidence type="ECO:0000313" key="2">
    <source>
        <dbReference type="EMBL" id="MBB3139900.1"/>
    </source>
</evidence>